<evidence type="ECO:0000256" key="3">
    <source>
        <dbReference type="ARBA" id="ARBA00022679"/>
    </source>
</evidence>
<keyword evidence="7" id="KW-1185">Reference proteome</keyword>
<dbReference type="InterPro" id="IPR050091">
    <property type="entry name" value="PKS_NRPS_Biosynth_Enz"/>
</dbReference>
<comment type="caution">
    <text evidence="6">The sequence shown here is derived from an EMBL/GenBank/DDBJ whole genome shotgun (WGS) entry which is preliminary data.</text>
</comment>
<dbReference type="InterPro" id="IPR013968">
    <property type="entry name" value="PKS_KR"/>
</dbReference>
<sequence length="157" mass="16773">MGFEISWHQVDKENRQFERAHPLNGKTSRIVAKGGTVLTTGGLGGIGKQVAKWLATTHNVRSFVLASRRGLKTPGADSVVAGLKQLGATVVVAACDVGDYHSIRRVFSMFDGDGGEFSLRGVVHAAGTVDNDGVLSAMTPLVSPRSWRDFGMKRLPP</sequence>
<name>A0ABR2IV36_9PEZI</name>
<proteinExistence type="predicted"/>
<dbReference type="PANTHER" id="PTHR43775">
    <property type="entry name" value="FATTY ACID SYNTHASE"/>
    <property type="match status" value="1"/>
</dbReference>
<dbReference type="InterPro" id="IPR036291">
    <property type="entry name" value="NAD(P)-bd_dom_sf"/>
</dbReference>
<feature type="domain" description="Ketoreductase" evidence="5">
    <location>
        <begin position="35"/>
        <end position="153"/>
    </location>
</feature>
<protein>
    <submittedName>
        <fullName evidence="6">Nonribosomal peptide synthetase 7</fullName>
    </submittedName>
</protein>
<dbReference type="EMBL" id="JAPCWZ010000004">
    <property type="protein sequence ID" value="KAK8868500.1"/>
    <property type="molecule type" value="Genomic_DNA"/>
</dbReference>
<keyword evidence="2" id="KW-0597">Phosphoprotein</keyword>
<organism evidence="6 7">
    <name type="scientific">Apiospora arundinis</name>
    <dbReference type="NCBI Taxonomy" id="335852"/>
    <lineage>
        <taxon>Eukaryota</taxon>
        <taxon>Fungi</taxon>
        <taxon>Dikarya</taxon>
        <taxon>Ascomycota</taxon>
        <taxon>Pezizomycotina</taxon>
        <taxon>Sordariomycetes</taxon>
        <taxon>Xylariomycetidae</taxon>
        <taxon>Amphisphaeriales</taxon>
        <taxon>Apiosporaceae</taxon>
        <taxon>Apiospora</taxon>
    </lineage>
</organism>
<dbReference type="SUPFAM" id="SSF51735">
    <property type="entry name" value="NAD(P)-binding Rossmann-fold domains"/>
    <property type="match status" value="1"/>
</dbReference>
<dbReference type="Pfam" id="PF08659">
    <property type="entry name" value="KR"/>
    <property type="match status" value="1"/>
</dbReference>
<evidence type="ECO:0000313" key="7">
    <source>
        <dbReference type="Proteomes" id="UP001390339"/>
    </source>
</evidence>
<evidence type="ECO:0000256" key="1">
    <source>
        <dbReference type="ARBA" id="ARBA00022450"/>
    </source>
</evidence>
<evidence type="ECO:0000313" key="6">
    <source>
        <dbReference type="EMBL" id="KAK8868500.1"/>
    </source>
</evidence>
<evidence type="ECO:0000259" key="5">
    <source>
        <dbReference type="SMART" id="SM00822"/>
    </source>
</evidence>
<keyword evidence="4" id="KW-0560">Oxidoreductase</keyword>
<keyword evidence="1" id="KW-0596">Phosphopantetheine</keyword>
<keyword evidence="3" id="KW-0808">Transferase</keyword>
<evidence type="ECO:0000256" key="4">
    <source>
        <dbReference type="ARBA" id="ARBA00023002"/>
    </source>
</evidence>
<dbReference type="Gene3D" id="3.40.50.720">
    <property type="entry name" value="NAD(P)-binding Rossmann-like Domain"/>
    <property type="match status" value="1"/>
</dbReference>
<accession>A0ABR2IV36</accession>
<evidence type="ECO:0000256" key="2">
    <source>
        <dbReference type="ARBA" id="ARBA00022553"/>
    </source>
</evidence>
<dbReference type="InterPro" id="IPR057326">
    <property type="entry name" value="KR_dom"/>
</dbReference>
<gene>
    <name evidence="6" type="ORF">PGQ11_007078</name>
</gene>
<reference evidence="6 7" key="1">
    <citation type="journal article" date="2024" name="IMA Fungus">
        <title>Apiospora arundinis, a panoply of carbohydrate-active enzymes and secondary metabolites.</title>
        <authorList>
            <person name="Sorensen T."/>
            <person name="Petersen C."/>
            <person name="Muurmann A.T."/>
            <person name="Christiansen J.V."/>
            <person name="Brundto M.L."/>
            <person name="Overgaard C.K."/>
            <person name="Boysen A.T."/>
            <person name="Wollenberg R.D."/>
            <person name="Larsen T.O."/>
            <person name="Sorensen J.L."/>
            <person name="Nielsen K.L."/>
            <person name="Sondergaard T.E."/>
        </authorList>
    </citation>
    <scope>NUCLEOTIDE SEQUENCE [LARGE SCALE GENOMIC DNA]</scope>
    <source>
        <strain evidence="6 7">AAU 773</strain>
    </source>
</reference>
<dbReference type="SMART" id="SM00822">
    <property type="entry name" value="PKS_KR"/>
    <property type="match status" value="1"/>
</dbReference>
<dbReference type="PANTHER" id="PTHR43775:SF51">
    <property type="entry name" value="INACTIVE PHENOLPHTHIOCEROL SYNTHESIS POLYKETIDE SYNTHASE TYPE I PKS1-RELATED"/>
    <property type="match status" value="1"/>
</dbReference>
<dbReference type="Proteomes" id="UP001390339">
    <property type="component" value="Unassembled WGS sequence"/>
</dbReference>